<organism evidence="2 3">
    <name type="scientific">Dothidotthia symphoricarpi CBS 119687</name>
    <dbReference type="NCBI Taxonomy" id="1392245"/>
    <lineage>
        <taxon>Eukaryota</taxon>
        <taxon>Fungi</taxon>
        <taxon>Dikarya</taxon>
        <taxon>Ascomycota</taxon>
        <taxon>Pezizomycotina</taxon>
        <taxon>Dothideomycetes</taxon>
        <taxon>Pleosporomycetidae</taxon>
        <taxon>Pleosporales</taxon>
        <taxon>Dothidotthiaceae</taxon>
        <taxon>Dothidotthia</taxon>
    </lineage>
</organism>
<sequence>MSSPSRSNRFQSFTPLRTLRTAFSPTRSQRSTSTSSISTTSPLTRASSPHSYPSSIHSIRELLAVRRKPSACEFEMDEERLLFESGLAVLEPRPRAGSGGEVHYGGIFEVLSGKA</sequence>
<dbReference type="EMBL" id="ML977502">
    <property type="protein sequence ID" value="KAF2131397.1"/>
    <property type="molecule type" value="Genomic_DNA"/>
</dbReference>
<dbReference type="RefSeq" id="XP_033525784.1">
    <property type="nucleotide sequence ID" value="XM_033670242.1"/>
</dbReference>
<keyword evidence="3" id="KW-1185">Reference proteome</keyword>
<accession>A0A6A6AKJ8</accession>
<protein>
    <submittedName>
        <fullName evidence="2">Uncharacterized protein</fullName>
    </submittedName>
</protein>
<evidence type="ECO:0000313" key="2">
    <source>
        <dbReference type="EMBL" id="KAF2131397.1"/>
    </source>
</evidence>
<dbReference type="GeneID" id="54410674"/>
<evidence type="ECO:0000313" key="3">
    <source>
        <dbReference type="Proteomes" id="UP000799771"/>
    </source>
</evidence>
<gene>
    <name evidence="2" type="ORF">P153DRAFT_383508</name>
</gene>
<evidence type="ECO:0000256" key="1">
    <source>
        <dbReference type="SAM" id="MobiDB-lite"/>
    </source>
</evidence>
<dbReference type="AlphaFoldDB" id="A0A6A6AKJ8"/>
<name>A0A6A6AKJ8_9PLEO</name>
<feature type="compositionally biased region" description="Polar residues" evidence="1">
    <location>
        <begin position="1"/>
        <end position="15"/>
    </location>
</feature>
<feature type="compositionally biased region" description="Low complexity" evidence="1">
    <location>
        <begin position="24"/>
        <end position="54"/>
    </location>
</feature>
<feature type="region of interest" description="Disordered" evidence="1">
    <location>
        <begin position="1"/>
        <end position="54"/>
    </location>
</feature>
<dbReference type="Proteomes" id="UP000799771">
    <property type="component" value="Unassembled WGS sequence"/>
</dbReference>
<proteinExistence type="predicted"/>
<reference evidence="2" key="1">
    <citation type="journal article" date="2020" name="Stud. Mycol.">
        <title>101 Dothideomycetes genomes: a test case for predicting lifestyles and emergence of pathogens.</title>
        <authorList>
            <person name="Haridas S."/>
            <person name="Albert R."/>
            <person name="Binder M."/>
            <person name="Bloem J."/>
            <person name="Labutti K."/>
            <person name="Salamov A."/>
            <person name="Andreopoulos B."/>
            <person name="Baker S."/>
            <person name="Barry K."/>
            <person name="Bills G."/>
            <person name="Bluhm B."/>
            <person name="Cannon C."/>
            <person name="Castanera R."/>
            <person name="Culley D."/>
            <person name="Daum C."/>
            <person name="Ezra D."/>
            <person name="Gonzalez J."/>
            <person name="Henrissat B."/>
            <person name="Kuo A."/>
            <person name="Liang C."/>
            <person name="Lipzen A."/>
            <person name="Lutzoni F."/>
            <person name="Magnuson J."/>
            <person name="Mondo S."/>
            <person name="Nolan M."/>
            <person name="Ohm R."/>
            <person name="Pangilinan J."/>
            <person name="Park H.-J."/>
            <person name="Ramirez L."/>
            <person name="Alfaro M."/>
            <person name="Sun H."/>
            <person name="Tritt A."/>
            <person name="Yoshinaga Y."/>
            <person name="Zwiers L.-H."/>
            <person name="Turgeon B."/>
            <person name="Goodwin S."/>
            <person name="Spatafora J."/>
            <person name="Crous P."/>
            <person name="Grigoriev I."/>
        </authorList>
    </citation>
    <scope>NUCLEOTIDE SEQUENCE</scope>
    <source>
        <strain evidence="2">CBS 119687</strain>
    </source>
</reference>
<dbReference type="OrthoDB" id="4588567at2759"/>